<dbReference type="PANTHER" id="PTHR20898">
    <property type="entry name" value="DAEDALUS ON 3-RELATED-RELATED"/>
    <property type="match status" value="1"/>
</dbReference>
<dbReference type="SMART" id="SM00697">
    <property type="entry name" value="DM8"/>
    <property type="match status" value="1"/>
</dbReference>
<sequence>CVAHVTFTNLKCNATDRNIGEFDYCYIKAVNRTHKYVSVYFKLYQRPLSNITLNIKVFRKSNGYQPFIPTINIDLCKFLINQKHPFMIIFYKITKQYSNINHTCPYITDVYVDKMYTGNLESDFMRYIPIPEGDYLIRLEFQYNKAEYLNISLYSKVLK</sequence>
<dbReference type="Pfam" id="PF06477">
    <property type="entry name" value="DUF1091"/>
    <property type="match status" value="1"/>
</dbReference>
<dbReference type="EMBL" id="CH916366">
    <property type="protein sequence ID" value="EDV95704.1"/>
    <property type="molecule type" value="Genomic_DNA"/>
</dbReference>
<dbReference type="AlphaFoldDB" id="B4J0A3"/>
<dbReference type="InterPro" id="IPR010512">
    <property type="entry name" value="DUF1091"/>
</dbReference>
<accession>B4J0A3</accession>
<dbReference type="HOGENOM" id="CLU_116900_0_0_1"/>
<evidence type="ECO:0000313" key="2">
    <source>
        <dbReference type="Proteomes" id="UP000001070"/>
    </source>
</evidence>
<dbReference type="InParanoid" id="B4J0A3"/>
<reference evidence="1 2" key="1">
    <citation type="journal article" date="2007" name="Nature">
        <title>Evolution of genes and genomes on the Drosophila phylogeny.</title>
        <authorList>
            <consortium name="Drosophila 12 Genomes Consortium"/>
            <person name="Clark A.G."/>
            <person name="Eisen M.B."/>
            <person name="Smith D.R."/>
            <person name="Bergman C.M."/>
            <person name="Oliver B."/>
            <person name="Markow T.A."/>
            <person name="Kaufman T.C."/>
            <person name="Kellis M."/>
            <person name="Gelbart W."/>
            <person name="Iyer V.N."/>
            <person name="Pollard D.A."/>
            <person name="Sackton T.B."/>
            <person name="Larracuente A.M."/>
            <person name="Singh N.D."/>
            <person name="Abad J.P."/>
            <person name="Abt D.N."/>
            <person name="Adryan B."/>
            <person name="Aguade M."/>
            <person name="Akashi H."/>
            <person name="Anderson W.W."/>
            <person name="Aquadro C.F."/>
            <person name="Ardell D.H."/>
            <person name="Arguello R."/>
            <person name="Artieri C.G."/>
            <person name="Barbash D.A."/>
            <person name="Barker D."/>
            <person name="Barsanti P."/>
            <person name="Batterham P."/>
            <person name="Batzoglou S."/>
            <person name="Begun D."/>
            <person name="Bhutkar A."/>
            <person name="Blanco E."/>
            <person name="Bosak S.A."/>
            <person name="Bradley R.K."/>
            <person name="Brand A.D."/>
            <person name="Brent M.R."/>
            <person name="Brooks A.N."/>
            <person name="Brown R.H."/>
            <person name="Butlin R.K."/>
            <person name="Caggese C."/>
            <person name="Calvi B.R."/>
            <person name="Bernardo de Carvalho A."/>
            <person name="Caspi A."/>
            <person name="Castrezana S."/>
            <person name="Celniker S.E."/>
            <person name="Chang J.L."/>
            <person name="Chapple C."/>
            <person name="Chatterji S."/>
            <person name="Chinwalla A."/>
            <person name="Civetta A."/>
            <person name="Clifton S.W."/>
            <person name="Comeron J.M."/>
            <person name="Costello J.C."/>
            <person name="Coyne J.A."/>
            <person name="Daub J."/>
            <person name="David R.G."/>
            <person name="Delcher A.L."/>
            <person name="Delehaunty K."/>
            <person name="Do C.B."/>
            <person name="Ebling H."/>
            <person name="Edwards K."/>
            <person name="Eickbush T."/>
            <person name="Evans J.D."/>
            <person name="Filipski A."/>
            <person name="Findeiss S."/>
            <person name="Freyhult E."/>
            <person name="Fulton L."/>
            <person name="Fulton R."/>
            <person name="Garcia A.C."/>
            <person name="Gardiner A."/>
            <person name="Garfield D.A."/>
            <person name="Garvin B.E."/>
            <person name="Gibson G."/>
            <person name="Gilbert D."/>
            <person name="Gnerre S."/>
            <person name="Godfrey J."/>
            <person name="Good R."/>
            <person name="Gotea V."/>
            <person name="Gravely B."/>
            <person name="Greenberg A.J."/>
            <person name="Griffiths-Jones S."/>
            <person name="Gross S."/>
            <person name="Guigo R."/>
            <person name="Gustafson E.A."/>
            <person name="Haerty W."/>
            <person name="Hahn M.W."/>
            <person name="Halligan D.L."/>
            <person name="Halpern A.L."/>
            <person name="Halter G.M."/>
            <person name="Han M.V."/>
            <person name="Heger A."/>
            <person name="Hillier L."/>
            <person name="Hinrichs A.S."/>
            <person name="Holmes I."/>
            <person name="Hoskins R.A."/>
            <person name="Hubisz M.J."/>
            <person name="Hultmark D."/>
            <person name="Huntley M.A."/>
            <person name="Jaffe D.B."/>
            <person name="Jagadeeshan S."/>
            <person name="Jeck W.R."/>
            <person name="Johnson J."/>
            <person name="Jones C.D."/>
            <person name="Jordan W.C."/>
            <person name="Karpen G.H."/>
            <person name="Kataoka E."/>
            <person name="Keightley P.D."/>
            <person name="Kheradpour P."/>
            <person name="Kirkness E.F."/>
            <person name="Koerich L.B."/>
            <person name="Kristiansen K."/>
            <person name="Kudrna D."/>
            <person name="Kulathinal R.J."/>
            <person name="Kumar S."/>
            <person name="Kwok R."/>
            <person name="Lander E."/>
            <person name="Langley C.H."/>
            <person name="Lapoint R."/>
            <person name="Lazzaro B.P."/>
            <person name="Lee S.J."/>
            <person name="Levesque L."/>
            <person name="Li R."/>
            <person name="Lin C.F."/>
            <person name="Lin M.F."/>
            <person name="Lindblad-Toh K."/>
            <person name="Llopart A."/>
            <person name="Long M."/>
            <person name="Low L."/>
            <person name="Lozovsky E."/>
            <person name="Lu J."/>
            <person name="Luo M."/>
            <person name="Machado C.A."/>
            <person name="Makalowski W."/>
            <person name="Marzo M."/>
            <person name="Matsuda M."/>
            <person name="Matzkin L."/>
            <person name="McAllister B."/>
            <person name="McBride C.S."/>
            <person name="McKernan B."/>
            <person name="McKernan K."/>
            <person name="Mendez-Lago M."/>
            <person name="Minx P."/>
            <person name="Mollenhauer M.U."/>
            <person name="Montooth K."/>
            <person name="Mount S.M."/>
            <person name="Mu X."/>
            <person name="Myers E."/>
            <person name="Negre B."/>
            <person name="Newfeld S."/>
            <person name="Nielsen R."/>
            <person name="Noor M.A."/>
            <person name="O'Grady P."/>
            <person name="Pachter L."/>
            <person name="Papaceit M."/>
            <person name="Parisi M.J."/>
            <person name="Parisi M."/>
            <person name="Parts L."/>
            <person name="Pedersen J.S."/>
            <person name="Pesole G."/>
            <person name="Phillippy A.M."/>
            <person name="Ponting C.P."/>
            <person name="Pop M."/>
            <person name="Porcelli D."/>
            <person name="Powell J.R."/>
            <person name="Prohaska S."/>
            <person name="Pruitt K."/>
            <person name="Puig M."/>
            <person name="Quesneville H."/>
            <person name="Ram K.R."/>
            <person name="Rand D."/>
            <person name="Rasmussen M.D."/>
            <person name="Reed L.K."/>
            <person name="Reenan R."/>
            <person name="Reily A."/>
            <person name="Remington K.A."/>
            <person name="Rieger T.T."/>
            <person name="Ritchie M.G."/>
            <person name="Robin C."/>
            <person name="Rogers Y.H."/>
            <person name="Rohde C."/>
            <person name="Rozas J."/>
            <person name="Rubenfield M.J."/>
            <person name="Ruiz A."/>
            <person name="Russo S."/>
            <person name="Salzberg S.L."/>
            <person name="Sanchez-Gracia A."/>
            <person name="Saranga D.J."/>
            <person name="Sato H."/>
            <person name="Schaeffer S.W."/>
            <person name="Schatz M.C."/>
            <person name="Schlenke T."/>
            <person name="Schwartz R."/>
            <person name="Segarra C."/>
            <person name="Singh R.S."/>
            <person name="Sirot L."/>
            <person name="Sirota M."/>
            <person name="Sisneros N.B."/>
            <person name="Smith C.D."/>
            <person name="Smith T.F."/>
            <person name="Spieth J."/>
            <person name="Stage D.E."/>
            <person name="Stark A."/>
            <person name="Stephan W."/>
            <person name="Strausberg R.L."/>
            <person name="Strempel S."/>
            <person name="Sturgill D."/>
            <person name="Sutton G."/>
            <person name="Sutton G.G."/>
            <person name="Tao W."/>
            <person name="Teichmann S."/>
            <person name="Tobari Y.N."/>
            <person name="Tomimura Y."/>
            <person name="Tsolas J.M."/>
            <person name="Valente V.L."/>
            <person name="Venter E."/>
            <person name="Venter J.C."/>
            <person name="Vicario S."/>
            <person name="Vieira F.G."/>
            <person name="Vilella A.J."/>
            <person name="Villasante A."/>
            <person name="Walenz B."/>
            <person name="Wang J."/>
            <person name="Wasserman M."/>
            <person name="Watts T."/>
            <person name="Wilson D."/>
            <person name="Wilson R.K."/>
            <person name="Wing R.A."/>
            <person name="Wolfner M.F."/>
            <person name="Wong A."/>
            <person name="Wong G.K."/>
            <person name="Wu C.I."/>
            <person name="Wu G."/>
            <person name="Yamamoto D."/>
            <person name="Yang H.P."/>
            <person name="Yang S.P."/>
            <person name="Yorke J.A."/>
            <person name="Yoshida K."/>
            <person name="Zdobnov E."/>
            <person name="Zhang P."/>
            <person name="Zhang Y."/>
            <person name="Zimin A.V."/>
            <person name="Baldwin J."/>
            <person name="Abdouelleil A."/>
            <person name="Abdulkadir J."/>
            <person name="Abebe A."/>
            <person name="Abera B."/>
            <person name="Abreu J."/>
            <person name="Acer S.C."/>
            <person name="Aftuck L."/>
            <person name="Alexander A."/>
            <person name="An P."/>
            <person name="Anderson E."/>
            <person name="Anderson S."/>
            <person name="Arachi H."/>
            <person name="Azer M."/>
            <person name="Bachantsang P."/>
            <person name="Barry A."/>
            <person name="Bayul T."/>
            <person name="Berlin A."/>
            <person name="Bessette D."/>
            <person name="Bloom T."/>
            <person name="Blye J."/>
            <person name="Boguslavskiy L."/>
            <person name="Bonnet C."/>
            <person name="Boukhgalter B."/>
            <person name="Bourzgui I."/>
            <person name="Brown A."/>
            <person name="Cahill P."/>
            <person name="Channer S."/>
            <person name="Cheshatsang Y."/>
            <person name="Chuda L."/>
            <person name="Citroen M."/>
            <person name="Collymore A."/>
            <person name="Cooke P."/>
            <person name="Costello M."/>
            <person name="D'Aco K."/>
            <person name="Daza R."/>
            <person name="De Haan G."/>
            <person name="DeGray S."/>
            <person name="DeMaso C."/>
            <person name="Dhargay N."/>
            <person name="Dooley K."/>
            <person name="Dooley E."/>
            <person name="Doricent M."/>
            <person name="Dorje P."/>
            <person name="Dorjee K."/>
            <person name="Dupes A."/>
            <person name="Elong R."/>
            <person name="Falk J."/>
            <person name="Farina A."/>
            <person name="Faro S."/>
            <person name="Ferguson D."/>
            <person name="Fisher S."/>
            <person name="Foley C.D."/>
            <person name="Franke A."/>
            <person name="Friedrich D."/>
            <person name="Gadbois L."/>
            <person name="Gearin G."/>
            <person name="Gearin C.R."/>
            <person name="Giannoukos G."/>
            <person name="Goode T."/>
            <person name="Graham J."/>
            <person name="Grandbois E."/>
            <person name="Grewal S."/>
            <person name="Gyaltsen K."/>
            <person name="Hafez N."/>
            <person name="Hagos B."/>
            <person name="Hall J."/>
            <person name="Henson C."/>
            <person name="Hollinger A."/>
            <person name="Honan T."/>
            <person name="Huard M.D."/>
            <person name="Hughes L."/>
            <person name="Hurhula B."/>
            <person name="Husby M.E."/>
            <person name="Kamat A."/>
            <person name="Kanga B."/>
            <person name="Kashin S."/>
            <person name="Khazanovich D."/>
            <person name="Kisner P."/>
            <person name="Lance K."/>
            <person name="Lara M."/>
            <person name="Lee W."/>
            <person name="Lennon N."/>
            <person name="Letendre F."/>
            <person name="LeVine R."/>
            <person name="Lipovsky A."/>
            <person name="Liu X."/>
            <person name="Liu J."/>
            <person name="Liu S."/>
            <person name="Lokyitsang T."/>
            <person name="Lokyitsang Y."/>
            <person name="Lubonja R."/>
            <person name="Lui A."/>
            <person name="MacDonald P."/>
            <person name="Magnisalis V."/>
            <person name="Maru K."/>
            <person name="Matthews C."/>
            <person name="McCusker W."/>
            <person name="McDonough S."/>
            <person name="Mehta T."/>
            <person name="Meldrim J."/>
            <person name="Meneus L."/>
            <person name="Mihai O."/>
            <person name="Mihalev A."/>
            <person name="Mihova T."/>
            <person name="Mittelman R."/>
            <person name="Mlenga V."/>
            <person name="Montmayeur A."/>
            <person name="Mulrain L."/>
            <person name="Navidi A."/>
            <person name="Naylor J."/>
            <person name="Negash T."/>
            <person name="Nguyen T."/>
            <person name="Nguyen N."/>
            <person name="Nicol R."/>
            <person name="Norbu C."/>
            <person name="Norbu N."/>
            <person name="Novod N."/>
            <person name="O'Neill B."/>
            <person name="Osman S."/>
            <person name="Markiewicz E."/>
            <person name="Oyono O.L."/>
            <person name="Patti C."/>
            <person name="Phunkhang P."/>
            <person name="Pierre F."/>
            <person name="Priest M."/>
            <person name="Raghuraman S."/>
            <person name="Rege F."/>
            <person name="Reyes R."/>
            <person name="Rise C."/>
            <person name="Rogov P."/>
            <person name="Ross K."/>
            <person name="Ryan E."/>
            <person name="Settipalli S."/>
            <person name="Shea T."/>
            <person name="Sherpa N."/>
            <person name="Shi L."/>
            <person name="Shih D."/>
            <person name="Sparrow T."/>
            <person name="Spaulding J."/>
            <person name="Stalker J."/>
            <person name="Stange-Thomann N."/>
            <person name="Stavropoulos S."/>
            <person name="Stone C."/>
            <person name="Strader C."/>
            <person name="Tesfaye S."/>
            <person name="Thomson T."/>
            <person name="Thoulutsang Y."/>
            <person name="Thoulutsang D."/>
            <person name="Topham K."/>
            <person name="Topping I."/>
            <person name="Tsamla T."/>
            <person name="Vassiliev H."/>
            <person name="Vo A."/>
            <person name="Wangchuk T."/>
            <person name="Wangdi T."/>
            <person name="Weiand M."/>
            <person name="Wilkinson J."/>
            <person name="Wilson A."/>
            <person name="Yadav S."/>
            <person name="Young G."/>
            <person name="Yu Q."/>
            <person name="Zembek L."/>
            <person name="Zhong D."/>
            <person name="Zimmer A."/>
            <person name="Zwirko Z."/>
            <person name="Jaffe D.B."/>
            <person name="Alvarez P."/>
            <person name="Brockman W."/>
            <person name="Butler J."/>
            <person name="Chin C."/>
            <person name="Gnerre S."/>
            <person name="Grabherr M."/>
            <person name="Kleber M."/>
            <person name="Mauceli E."/>
            <person name="MacCallum I."/>
        </authorList>
    </citation>
    <scope>NUCLEOTIDE SEQUENCE [LARGE SCALE GENOMIC DNA]</scope>
    <source>
        <strain evidence="2">Tucson 15287-2541.00</strain>
    </source>
</reference>
<evidence type="ECO:0000313" key="1">
    <source>
        <dbReference type="EMBL" id="EDV95704.1"/>
    </source>
</evidence>
<dbReference type="Proteomes" id="UP000001070">
    <property type="component" value="Unassembled WGS sequence"/>
</dbReference>
<dbReference type="PANTHER" id="PTHR20898:SF0">
    <property type="entry name" value="DAEDALUS ON 3-RELATED"/>
    <property type="match status" value="1"/>
</dbReference>
<dbReference type="OMA" id="LMRHNNG"/>
<dbReference type="KEGG" id="dgr:6557821"/>
<organism evidence="2">
    <name type="scientific">Drosophila grimshawi</name>
    <name type="common">Hawaiian fruit fly</name>
    <name type="synonym">Idiomyia grimshawi</name>
    <dbReference type="NCBI Taxonomy" id="7222"/>
    <lineage>
        <taxon>Eukaryota</taxon>
        <taxon>Metazoa</taxon>
        <taxon>Ecdysozoa</taxon>
        <taxon>Arthropoda</taxon>
        <taxon>Hexapoda</taxon>
        <taxon>Insecta</taxon>
        <taxon>Pterygota</taxon>
        <taxon>Neoptera</taxon>
        <taxon>Endopterygota</taxon>
        <taxon>Diptera</taxon>
        <taxon>Brachycera</taxon>
        <taxon>Muscomorpha</taxon>
        <taxon>Ephydroidea</taxon>
        <taxon>Drosophilidae</taxon>
        <taxon>Drosophila</taxon>
        <taxon>Hawaiian Drosophila</taxon>
    </lineage>
</organism>
<dbReference type="eggNOG" id="ENOG502TCAJ">
    <property type="taxonomic scope" value="Eukaryota"/>
</dbReference>
<feature type="non-terminal residue" evidence="1">
    <location>
        <position position="1"/>
    </location>
</feature>
<gene>
    <name evidence="1" type="primary">Dgri\GH15853</name>
    <name evidence="1" type="ORF">Dgri_GH15853</name>
</gene>
<dbReference type="PhylomeDB" id="B4J0A3"/>
<name>B4J0A3_DROGR</name>
<keyword evidence="2" id="KW-1185">Reference proteome</keyword>
<protein>
    <submittedName>
        <fullName evidence="1">GH15853</fullName>
    </submittedName>
</protein>
<proteinExistence type="predicted"/>
<dbReference type="OrthoDB" id="7941213at2759"/>